<evidence type="ECO:0000313" key="12">
    <source>
        <dbReference type="Proteomes" id="UP000050465"/>
    </source>
</evidence>
<feature type="transmembrane region" description="Helical" evidence="9">
    <location>
        <begin position="108"/>
        <end position="126"/>
    </location>
</feature>
<feature type="transmembrane region" description="Helical" evidence="9">
    <location>
        <begin position="71"/>
        <end position="92"/>
    </location>
</feature>
<keyword evidence="5 9" id="KW-1133">Transmembrane helix</keyword>
<dbReference type="PANTHER" id="PTHR42703">
    <property type="entry name" value="NADH DEHYDROGENASE"/>
    <property type="match status" value="1"/>
</dbReference>
<feature type="transmembrane region" description="Helical" evidence="9">
    <location>
        <begin position="501"/>
        <end position="518"/>
    </location>
</feature>
<keyword evidence="3" id="KW-1003">Cell membrane</keyword>
<comment type="caution">
    <text evidence="11">The sequence shown here is derived from an EMBL/GenBank/DDBJ whole genome shotgun (WGS) entry which is preliminary data.</text>
</comment>
<feature type="domain" description="NADH:quinone oxidoreductase/Mrp antiporter transmembrane" evidence="10">
    <location>
        <begin position="130"/>
        <end position="389"/>
    </location>
</feature>
<feature type="transmembrane region" description="Helical" evidence="9">
    <location>
        <begin position="234"/>
        <end position="256"/>
    </location>
</feature>
<evidence type="ECO:0000313" key="11">
    <source>
        <dbReference type="EMBL" id="KPQ35073.1"/>
    </source>
</evidence>
<dbReference type="InterPro" id="IPR050586">
    <property type="entry name" value="CPA3_Na-H_Antiporter_D"/>
</dbReference>
<feature type="transmembrane region" description="Helical" evidence="9">
    <location>
        <begin position="376"/>
        <end position="398"/>
    </location>
</feature>
<proteinExistence type="inferred from homology"/>
<feature type="transmembrane region" description="Helical" evidence="9">
    <location>
        <begin position="6"/>
        <end position="26"/>
    </location>
</feature>
<comment type="function">
    <text evidence="7">NDH-1 shuttles electrons from NAD(P)H, via FMN and iron-sulfur (Fe-S) centers, to quinones in the respiratory chain. The immediate electron acceptor for the enzyme in this species is believed to be plastoquinone. Couples the redox reaction to proton translocation (for every two electrons transferred, four hydrogen ions are translocated across the cytoplasmic membrane), and thus conserves the redox energy in a proton gradient.</text>
</comment>
<keyword evidence="6 9" id="KW-0472">Membrane</keyword>
<dbReference type="EMBL" id="LJZR01000014">
    <property type="protein sequence ID" value="KPQ35073.1"/>
    <property type="molecule type" value="Genomic_DNA"/>
</dbReference>
<feature type="transmembrane region" description="Helical" evidence="9">
    <location>
        <begin position="462"/>
        <end position="481"/>
    </location>
</feature>
<comment type="subcellular location">
    <subcellularLocation>
        <location evidence="1">Cell membrane</location>
        <topology evidence="1">Multi-pass membrane protein</topology>
    </subcellularLocation>
    <subcellularLocation>
        <location evidence="8">Membrane</location>
        <topology evidence="8">Multi-pass membrane protein</topology>
    </subcellularLocation>
</comment>
<organism evidence="11 12">
    <name type="scientific">Phormidesmis priestleyi Ana</name>
    <dbReference type="NCBI Taxonomy" id="1666911"/>
    <lineage>
        <taxon>Bacteria</taxon>
        <taxon>Bacillati</taxon>
        <taxon>Cyanobacteriota</taxon>
        <taxon>Cyanophyceae</taxon>
        <taxon>Leptolyngbyales</taxon>
        <taxon>Leptolyngbyaceae</taxon>
        <taxon>Phormidesmis</taxon>
    </lineage>
</organism>
<feature type="transmembrane region" description="Helical" evidence="9">
    <location>
        <begin position="132"/>
        <end position="151"/>
    </location>
</feature>
<feature type="transmembrane region" description="Helical" evidence="9">
    <location>
        <begin position="33"/>
        <end position="51"/>
    </location>
</feature>
<protein>
    <submittedName>
        <fullName evidence="11">Multicomponent Na+:H+ antiporter subunit MnhD</fullName>
    </submittedName>
</protein>
<evidence type="ECO:0000256" key="3">
    <source>
        <dbReference type="ARBA" id="ARBA00022475"/>
    </source>
</evidence>
<feature type="transmembrane region" description="Helical" evidence="9">
    <location>
        <begin position="434"/>
        <end position="455"/>
    </location>
</feature>
<feature type="transmembrane region" description="Helical" evidence="9">
    <location>
        <begin position="344"/>
        <end position="364"/>
    </location>
</feature>
<evidence type="ECO:0000256" key="5">
    <source>
        <dbReference type="ARBA" id="ARBA00022989"/>
    </source>
</evidence>
<evidence type="ECO:0000256" key="6">
    <source>
        <dbReference type="ARBA" id="ARBA00023136"/>
    </source>
</evidence>
<dbReference type="PATRIC" id="fig|1666911.3.peg.4400"/>
<dbReference type="Pfam" id="PF00361">
    <property type="entry name" value="Proton_antipo_M"/>
    <property type="match status" value="1"/>
</dbReference>
<dbReference type="InterPro" id="IPR001750">
    <property type="entry name" value="ND/Mrp_TM"/>
</dbReference>
<dbReference type="AlphaFoldDB" id="A0A0P7ZQ00"/>
<evidence type="ECO:0000256" key="8">
    <source>
        <dbReference type="RuleBase" id="RU000320"/>
    </source>
</evidence>
<dbReference type="STRING" id="1666911.HLUCCA11_11685"/>
<comment type="similarity">
    <text evidence="2">Belongs to the CPA3 antiporters (TC 2.A.63) subunit D family.</text>
</comment>
<evidence type="ECO:0000256" key="4">
    <source>
        <dbReference type="ARBA" id="ARBA00022692"/>
    </source>
</evidence>
<gene>
    <name evidence="11" type="primary">mnhD</name>
    <name evidence="11" type="ORF">HLUCCA11_11685</name>
</gene>
<evidence type="ECO:0000259" key="10">
    <source>
        <dbReference type="Pfam" id="PF00361"/>
    </source>
</evidence>
<keyword evidence="4 8" id="KW-0812">Transmembrane</keyword>
<evidence type="ECO:0000256" key="1">
    <source>
        <dbReference type="ARBA" id="ARBA00004651"/>
    </source>
</evidence>
<evidence type="ECO:0000256" key="9">
    <source>
        <dbReference type="SAM" id="Phobius"/>
    </source>
</evidence>
<feature type="transmembrane region" description="Helical" evidence="9">
    <location>
        <begin position="287"/>
        <end position="311"/>
    </location>
</feature>
<sequence length="519" mass="55873">MTQLITTVTIVWIALPLFLGFLLYLLPVLDRSLTLAMAVLSAVYGLYQILADSPIDLQLIDSFGVTLLVNSLSGYFILTNALVTAAVVLYCWGDQGLDKAGQKRPRKTAFFFAQLVILHGCVNAVFICADFMSLYVALEVVGITAFSLVAYPRTDRTIWLALRYLMTSNTAMLFYLLGAVLVYQANHSFAFVGLSNAPKDAIALIFLGLLTKGGVFISGLWLPATHAEAEAPVSALLSGIVSKTGVFPLVRCALLVEEIAPIVQIFSIGTAVLGVVGAMLEKDTKRMLAFSTISQMGLVLAAPVAAGFYALTHGLAKAVLFLSAGNLSDRSFDALRKKPMPRSLWIVIAVASLSLSGFPLIAGFNAKIQTLGQLQGWPLIVLNTAAVGTAIVFAKFIFLPFSNTSTELLPISAEGAILLSPQKARPALFPSLFVGYWLAAGLLLSVLLMAGTFYIEDYQLANLLKALGKVGLGWLIYAIALRGPLNLARIRLPRAPERLDHLMGGMSLILVLLFWRVLA</sequence>
<dbReference type="GO" id="GO:0005886">
    <property type="term" value="C:plasma membrane"/>
    <property type="evidence" value="ECO:0007669"/>
    <property type="project" value="UniProtKB-SubCell"/>
</dbReference>
<feature type="transmembrane region" description="Helical" evidence="9">
    <location>
        <begin position="201"/>
        <end position="222"/>
    </location>
</feature>
<dbReference type="NCBIfam" id="NF005564">
    <property type="entry name" value="PRK07234.1-4"/>
    <property type="match status" value="1"/>
</dbReference>
<name>A0A0P7ZQ00_9CYAN</name>
<evidence type="ECO:0000256" key="7">
    <source>
        <dbReference type="ARBA" id="ARBA00025624"/>
    </source>
</evidence>
<reference evidence="11 12" key="1">
    <citation type="submission" date="2015-09" db="EMBL/GenBank/DDBJ databases">
        <title>Identification and resolution of microdiversity through metagenomic sequencing of parallel consortia.</title>
        <authorList>
            <person name="Nelson W.C."/>
            <person name="Romine M.F."/>
            <person name="Lindemann S.R."/>
        </authorList>
    </citation>
    <scope>NUCLEOTIDE SEQUENCE [LARGE SCALE GENOMIC DNA]</scope>
    <source>
        <strain evidence="11">Ana</strain>
    </source>
</reference>
<dbReference type="Proteomes" id="UP000050465">
    <property type="component" value="Unassembled WGS sequence"/>
</dbReference>
<accession>A0A0P7ZQ00</accession>
<evidence type="ECO:0000256" key="2">
    <source>
        <dbReference type="ARBA" id="ARBA00005346"/>
    </source>
</evidence>
<dbReference type="PANTHER" id="PTHR42703:SF1">
    <property type="entry name" value="NA(+)_H(+) ANTIPORTER SUBUNIT D1"/>
    <property type="match status" value="1"/>
</dbReference>
<feature type="transmembrane region" description="Helical" evidence="9">
    <location>
        <begin position="262"/>
        <end position="280"/>
    </location>
</feature>